<dbReference type="EMBL" id="CABWLR010000006">
    <property type="protein sequence ID" value="VXC30871.1"/>
    <property type="molecule type" value="Genomic_DNA"/>
</dbReference>
<dbReference type="Proteomes" id="UP000430202">
    <property type="component" value="Unassembled WGS sequence"/>
</dbReference>
<accession>A0A653XL92</accession>
<dbReference type="RefSeq" id="WP_159304186.1">
    <property type="nucleotide sequence ID" value="NZ_LR733271.1"/>
</dbReference>
<feature type="signal peptide" evidence="1">
    <location>
        <begin position="1"/>
        <end position="20"/>
    </location>
</feature>
<evidence type="ECO:0000313" key="3">
    <source>
        <dbReference type="Proteomes" id="UP000430202"/>
    </source>
</evidence>
<dbReference type="AlphaFoldDB" id="A0A653XL92"/>
<gene>
    <name evidence="2" type="ORF">MARI151_60625</name>
</gene>
<name>A0A653XL92_9FLAO</name>
<organism evidence="2 3">
    <name type="scientific">Maribacter litoralis</name>
    <dbReference type="NCBI Taxonomy" id="2059726"/>
    <lineage>
        <taxon>Bacteria</taxon>
        <taxon>Pseudomonadati</taxon>
        <taxon>Bacteroidota</taxon>
        <taxon>Flavobacteriia</taxon>
        <taxon>Flavobacteriales</taxon>
        <taxon>Flavobacteriaceae</taxon>
        <taxon>Maribacter</taxon>
    </lineage>
</organism>
<keyword evidence="3" id="KW-1185">Reference proteome</keyword>
<feature type="chain" id="PRO_5025042027" evidence="1">
    <location>
        <begin position="21"/>
        <end position="375"/>
    </location>
</feature>
<keyword evidence="1" id="KW-0732">Signal</keyword>
<sequence length="375" mass="42086">MKTYNFVAYFLLAFSFVACEKSTDEQPEEIVIETDIAVDYTVFLEANDNINAAVVSMGQDNLVVGEEVASFGLIPANAIKFKSSSSLGYYYTANCEASLQWYNAEEKLSKKIQVFTDDNACDINVVAVAYDEIDMFIAYERDLLGKDKHFVVRRGSLNNPENYAEITLNNKPVDVVASSNKLFVLTLNEFVSNEYHLTIIDLNSNDVLITLDLGYDALRLFKNNSDQIIVSYPELHTTIDPITLDKTYTTYGEDTAPGFINTNDFFMDGNGKFYFQKNMQGANITEVPATYDFEKNSTVVYLYENFLSDAELNVKFNIANTTAIAYDDKNNYILVGYEKNGSGDNGGILRITPSPDFEFVDNIDLSGIPQTIFID</sequence>
<evidence type="ECO:0000256" key="1">
    <source>
        <dbReference type="SAM" id="SignalP"/>
    </source>
</evidence>
<reference evidence="2 3" key="1">
    <citation type="submission" date="2019-10" db="EMBL/GenBank/DDBJ databases">
        <authorList>
            <person name="Karimi E."/>
        </authorList>
    </citation>
    <scope>NUCLEOTIDE SEQUENCE [LARGE SCALE GENOMIC DNA]</scope>
    <source>
        <strain evidence="2">Maribacter sp. 151</strain>
    </source>
</reference>
<proteinExistence type="predicted"/>
<evidence type="ECO:0000313" key="2">
    <source>
        <dbReference type="EMBL" id="VXC30871.1"/>
    </source>
</evidence>
<dbReference type="PROSITE" id="PS51257">
    <property type="entry name" value="PROKAR_LIPOPROTEIN"/>
    <property type="match status" value="1"/>
</dbReference>
<protein>
    <submittedName>
        <fullName evidence="2">Uncharacterized protein</fullName>
    </submittedName>
</protein>